<reference evidence="1 2" key="1">
    <citation type="submission" date="2019-04" db="EMBL/GenBank/DDBJ databases">
        <title>Complete genome sequence of Agrobacterium tumefaciens CFBP5877.</title>
        <authorList>
            <person name="Huang Y.-Y."/>
            <person name="Chiang H.-Y."/>
            <person name="Chou L."/>
            <person name="Lai E.-M."/>
            <person name="Kuo C.-H."/>
        </authorList>
    </citation>
    <scope>NUCLEOTIDE SEQUENCE [LARGE SCALE GENOMIC DNA]</scope>
    <source>
        <strain evidence="1 2">CFBP5877</strain>
    </source>
</reference>
<dbReference type="EMBL" id="CP039898">
    <property type="protein sequence ID" value="QCL82019.1"/>
    <property type="molecule type" value="Genomic_DNA"/>
</dbReference>
<accession>A0AAE6BIV4</accession>
<dbReference type="Proteomes" id="UP000298579">
    <property type="component" value="Chromosome linear"/>
</dbReference>
<sequence length="115" mass="12842">MTLYAVHDGRVTWGAFGFRPTRGAWKTHKEKIEKSFRAHQQEFPPEIAQDISDLISANQISVFPLIANIAVDNQLLPEELSTRILGSLKGWHGEFDDGSFVLKSAVADLMPYSLA</sequence>
<gene>
    <name evidence="1" type="ORF">CFBP5877_23475</name>
</gene>
<proteinExistence type="predicted"/>
<dbReference type="RefSeq" id="WP_080827774.1">
    <property type="nucleotide sequence ID" value="NZ_CP039889.1"/>
</dbReference>
<organism evidence="1 2">
    <name type="scientific">Agrobacterium tumefaciens</name>
    <dbReference type="NCBI Taxonomy" id="358"/>
    <lineage>
        <taxon>Bacteria</taxon>
        <taxon>Pseudomonadati</taxon>
        <taxon>Pseudomonadota</taxon>
        <taxon>Alphaproteobacteria</taxon>
        <taxon>Hyphomicrobiales</taxon>
        <taxon>Rhizobiaceae</taxon>
        <taxon>Rhizobium/Agrobacterium group</taxon>
        <taxon>Agrobacterium</taxon>
        <taxon>Agrobacterium tumefaciens complex</taxon>
    </lineage>
</organism>
<protein>
    <submittedName>
        <fullName evidence="1">Uncharacterized protein</fullName>
    </submittedName>
</protein>
<evidence type="ECO:0000313" key="2">
    <source>
        <dbReference type="Proteomes" id="UP000298579"/>
    </source>
</evidence>
<dbReference type="AlphaFoldDB" id="A0AAE6BIV4"/>
<evidence type="ECO:0000313" key="1">
    <source>
        <dbReference type="EMBL" id="QCL82019.1"/>
    </source>
</evidence>
<name>A0AAE6BIV4_AGRTU</name>